<organism evidence="2 3">
    <name type="scientific">Amycolatopsis eburnea</name>
    <dbReference type="NCBI Taxonomy" id="2267691"/>
    <lineage>
        <taxon>Bacteria</taxon>
        <taxon>Bacillati</taxon>
        <taxon>Actinomycetota</taxon>
        <taxon>Actinomycetes</taxon>
        <taxon>Pseudonocardiales</taxon>
        <taxon>Pseudonocardiaceae</taxon>
        <taxon>Amycolatopsis</taxon>
    </lineage>
</organism>
<dbReference type="InterPro" id="IPR021005">
    <property type="entry name" value="Znf_CGNR"/>
</dbReference>
<accession>A0A3R9EZI9</accession>
<dbReference type="SUPFAM" id="SSF160904">
    <property type="entry name" value="Jann2411-like"/>
    <property type="match status" value="1"/>
</dbReference>
<dbReference type="Proteomes" id="UP000267081">
    <property type="component" value="Unassembled WGS sequence"/>
</dbReference>
<proteinExistence type="predicted"/>
<protein>
    <recommendedName>
        <fullName evidence="1">Zinc finger CGNR domain-containing protein</fullName>
    </recommendedName>
</protein>
<name>A0A3R9EZI9_9PSEU</name>
<reference evidence="2 3" key="1">
    <citation type="submission" date="2018-12" db="EMBL/GenBank/DDBJ databases">
        <title>Amycolatopsis eburnea sp. nov. actinomycete associate with arbuscular mycorrhiza fungal spore.</title>
        <authorList>
            <person name="Lumyong S."/>
            <person name="Chaiya L."/>
        </authorList>
    </citation>
    <scope>NUCLEOTIDE SEQUENCE [LARGE SCALE GENOMIC DNA]</scope>
    <source>
        <strain evidence="2 3">GLM-1</strain>
    </source>
</reference>
<dbReference type="AlphaFoldDB" id="A0A3R9EZI9"/>
<feature type="domain" description="Zinc finger CGNR" evidence="1">
    <location>
        <begin position="218"/>
        <end position="258"/>
    </location>
</feature>
<evidence type="ECO:0000259" key="1">
    <source>
        <dbReference type="Pfam" id="PF11706"/>
    </source>
</evidence>
<gene>
    <name evidence="2" type="ORF">EIY87_40020</name>
</gene>
<dbReference type="Gene3D" id="1.10.3300.10">
    <property type="entry name" value="Jann2411-like domain"/>
    <property type="match status" value="1"/>
</dbReference>
<dbReference type="Pfam" id="PF07336">
    <property type="entry name" value="ABATE"/>
    <property type="match status" value="1"/>
</dbReference>
<dbReference type="PANTHER" id="PTHR35525">
    <property type="entry name" value="BLL6575 PROTEIN"/>
    <property type="match status" value="1"/>
</dbReference>
<keyword evidence="3" id="KW-1185">Reference proteome</keyword>
<evidence type="ECO:0000313" key="3">
    <source>
        <dbReference type="Proteomes" id="UP000267081"/>
    </source>
</evidence>
<comment type="caution">
    <text evidence="2">The sequence shown here is derived from an EMBL/GenBank/DDBJ whole genome shotgun (WGS) entry which is preliminary data.</text>
</comment>
<evidence type="ECO:0000313" key="2">
    <source>
        <dbReference type="EMBL" id="RSD09241.1"/>
    </source>
</evidence>
<dbReference type="Pfam" id="PF11706">
    <property type="entry name" value="zf-CGNR"/>
    <property type="match status" value="1"/>
</dbReference>
<dbReference type="InterPro" id="IPR010852">
    <property type="entry name" value="ABATE"/>
</dbReference>
<dbReference type="EMBL" id="RSEC01000061">
    <property type="protein sequence ID" value="RSD09241.1"/>
    <property type="molecule type" value="Genomic_DNA"/>
</dbReference>
<sequence>MSRGSVRRNSFSASQSLMPYLESFEPRSRTLAPDLRRFLRAGTPGSWEEGEEMLTTPHHARLTGEELPVDLMNTVWSGPGGVTDVLATSESTMDWIREIAPRLPQQHPSFTHWLASATPLSARMAAYDLRRLRDAVRGLAGELTGDRRQGLPPVPDRATALNVLNSAVAGAPHWPALVWRPRSEPELGVQGDVPGGVAAVGQIARQAVELFGGRDRRRLRACPAPGCSNYFLDVGRRGRRTWCSPSCGARVRTARRRQPG</sequence>
<dbReference type="InterPro" id="IPR023286">
    <property type="entry name" value="ABATE_dom_sf"/>
</dbReference>
<dbReference type="PANTHER" id="PTHR35525:SF3">
    <property type="entry name" value="BLL6575 PROTEIN"/>
    <property type="match status" value="1"/>
</dbReference>